<evidence type="ECO:0000256" key="1">
    <source>
        <dbReference type="SAM" id="Phobius"/>
    </source>
</evidence>
<proteinExistence type="predicted"/>
<organism evidence="2 3">
    <name type="scientific">Gimesia chilikensis</name>
    <dbReference type="NCBI Taxonomy" id="2605989"/>
    <lineage>
        <taxon>Bacteria</taxon>
        <taxon>Pseudomonadati</taxon>
        <taxon>Planctomycetota</taxon>
        <taxon>Planctomycetia</taxon>
        <taxon>Planctomycetales</taxon>
        <taxon>Planctomycetaceae</taxon>
        <taxon>Gimesia</taxon>
    </lineage>
</organism>
<reference evidence="2 3" key="1">
    <citation type="submission" date="2019-02" db="EMBL/GenBank/DDBJ databases">
        <title>Deep-cultivation of Planctomycetes and their phenomic and genomic characterization uncovers novel biology.</title>
        <authorList>
            <person name="Wiegand S."/>
            <person name="Jogler M."/>
            <person name="Boedeker C."/>
            <person name="Pinto D."/>
            <person name="Vollmers J."/>
            <person name="Rivas-Marin E."/>
            <person name="Kohn T."/>
            <person name="Peeters S.H."/>
            <person name="Heuer A."/>
            <person name="Rast P."/>
            <person name="Oberbeckmann S."/>
            <person name="Bunk B."/>
            <person name="Jeske O."/>
            <person name="Meyerdierks A."/>
            <person name="Storesund J.E."/>
            <person name="Kallscheuer N."/>
            <person name="Luecker S."/>
            <person name="Lage O.M."/>
            <person name="Pohl T."/>
            <person name="Merkel B.J."/>
            <person name="Hornburger P."/>
            <person name="Mueller R.-W."/>
            <person name="Bruemmer F."/>
            <person name="Labrenz M."/>
            <person name="Spormann A.M."/>
            <person name="Op den Camp H."/>
            <person name="Overmann J."/>
            <person name="Amann R."/>
            <person name="Jetten M.S.M."/>
            <person name="Mascher T."/>
            <person name="Medema M.H."/>
            <person name="Devos D.P."/>
            <person name="Kaster A.-K."/>
            <person name="Ovreas L."/>
            <person name="Rohde M."/>
            <person name="Galperin M.Y."/>
            <person name="Jogler C."/>
        </authorList>
    </citation>
    <scope>NUCLEOTIDE SEQUENCE [LARGE SCALE GENOMIC DNA]</scope>
    <source>
        <strain evidence="2 3">V6</strain>
    </source>
</reference>
<keyword evidence="1" id="KW-0472">Membrane</keyword>
<feature type="transmembrane region" description="Helical" evidence="1">
    <location>
        <begin position="85"/>
        <end position="104"/>
    </location>
</feature>
<feature type="transmembrane region" description="Helical" evidence="1">
    <location>
        <begin position="162"/>
        <end position="184"/>
    </location>
</feature>
<protein>
    <submittedName>
        <fullName evidence="2">Uncharacterized protein</fullName>
    </submittedName>
</protein>
<accession>A0A517W6X5</accession>
<feature type="transmembrane region" description="Helical" evidence="1">
    <location>
        <begin position="190"/>
        <end position="209"/>
    </location>
</feature>
<feature type="transmembrane region" description="Helical" evidence="1">
    <location>
        <begin position="248"/>
        <end position="268"/>
    </location>
</feature>
<evidence type="ECO:0000313" key="3">
    <source>
        <dbReference type="Proteomes" id="UP000320722"/>
    </source>
</evidence>
<sequence>MFFVPFVVVKNVAHMKSATSINLFPCNSREVGLGFLFALALGCVYCYQAYYVNPLGLRGLSLIIVTFLAFVCVNFYATFLIENRLIPYLVLSGFWSLIILSDYLSPNAHIYKAAGIAFLINVGWIFVLQVAFLTTKRKRLSANETQPGTEQAKLFPWNARELLKGFLFFLILNAVYIFQAVIAPAWKFDLLFSAMLLALVMTLILYYLSLLCQNRLMPYLVMACFWLQTVLVSVLLKQEQPERMIQTALTMFLVSAGFILLLQLRFLFTKKVRTRREQPEPTLAR</sequence>
<keyword evidence="1" id="KW-1133">Transmembrane helix</keyword>
<feature type="transmembrane region" description="Helical" evidence="1">
    <location>
        <begin position="31"/>
        <end position="51"/>
    </location>
</feature>
<feature type="transmembrane region" description="Helical" evidence="1">
    <location>
        <begin position="110"/>
        <end position="133"/>
    </location>
</feature>
<dbReference type="Proteomes" id="UP000320722">
    <property type="component" value="Chromosome"/>
</dbReference>
<feature type="transmembrane region" description="Helical" evidence="1">
    <location>
        <begin position="216"/>
        <end position="236"/>
    </location>
</feature>
<evidence type="ECO:0000313" key="2">
    <source>
        <dbReference type="EMBL" id="QDU01012.1"/>
    </source>
</evidence>
<dbReference type="AlphaFoldDB" id="A0A517W6X5"/>
<dbReference type="EMBL" id="CP036347">
    <property type="protein sequence ID" value="QDU01012.1"/>
    <property type="molecule type" value="Genomic_DNA"/>
</dbReference>
<keyword evidence="1" id="KW-0812">Transmembrane</keyword>
<feature type="transmembrane region" description="Helical" evidence="1">
    <location>
        <begin position="57"/>
        <end position="78"/>
    </location>
</feature>
<name>A0A517W6X5_9PLAN</name>
<gene>
    <name evidence="2" type="ORF">V6x_06900</name>
</gene>